<evidence type="ECO:0000256" key="2">
    <source>
        <dbReference type="SAM" id="Phobius"/>
    </source>
</evidence>
<sequence>MIKKNKVINTELLKRVLKRVLKISVYLPFILVFSFCCSGNTADGTNTSEKPKNPLQDFKTLNYKTFSKTRIAFGAGLSQSKIATFTLNEDNTNVKAVKMFIQLDCPNAGCNIWDVYANISVKDKKTKKWFELGRYITPYGVDTSQLTRGIEIDVTDFKSLLEGQVELRAFIETWGDDGWNLSVDFDFEEGIPDFPYYAVSEVLAYNSSSLGGVPYGSSSAGFDLSKTITVPSNAFSTHLRTIISGWGHATPADSDGRGCAEWCFRTHQIKIDNETKFTHELKPIGCGSNKINPQRGNWAPDRAGWCPGMAVPVRIDEFDKSNSNVTFNFEYDFEDWVSDGGTQSGQTGAFYAISTYVVVKSKTPIDAPVITN</sequence>
<accession>A0ABX1D816</accession>
<name>A0ABX1D816_9FLAO</name>
<dbReference type="Gene3D" id="2.60.120.230">
    <property type="match status" value="2"/>
</dbReference>
<gene>
    <name evidence="5" type="ORF">HC176_02755</name>
</gene>
<keyword evidence="2" id="KW-0472">Membrane</keyword>
<dbReference type="Proteomes" id="UP000760545">
    <property type="component" value="Unassembled WGS sequence"/>
</dbReference>
<dbReference type="PANTHER" id="PTHR39319">
    <property type="entry name" value="SI:DKEY-256H2.1"/>
    <property type="match status" value="1"/>
</dbReference>
<dbReference type="InterPro" id="IPR014784">
    <property type="entry name" value="Cu2_ascorb_mOase-like_C"/>
</dbReference>
<evidence type="ECO:0000256" key="1">
    <source>
        <dbReference type="ARBA" id="ARBA00023157"/>
    </source>
</evidence>
<dbReference type="PANTHER" id="PTHR39319:SF1">
    <property type="entry name" value="SI:DKEY-256H2.1"/>
    <property type="match status" value="1"/>
</dbReference>
<dbReference type="InterPro" id="IPR053251">
    <property type="entry name" value="N-glycanase"/>
</dbReference>
<dbReference type="InterPro" id="IPR015197">
    <property type="entry name" value="PngaseF_C"/>
</dbReference>
<protein>
    <submittedName>
        <fullName evidence="5">Peptidase</fullName>
    </submittedName>
</protein>
<feature type="transmembrane region" description="Helical" evidence="2">
    <location>
        <begin position="20"/>
        <end position="42"/>
    </location>
</feature>
<keyword evidence="2" id="KW-0812">Transmembrane</keyword>
<dbReference type="Pfam" id="PF09113">
    <property type="entry name" value="N-glycanase_C"/>
    <property type="match status" value="1"/>
</dbReference>
<dbReference type="RefSeq" id="WP_167916662.1">
    <property type="nucleotide sequence ID" value="NZ_JAAVJS010000003.1"/>
</dbReference>
<proteinExistence type="predicted"/>
<reference evidence="5 6" key="1">
    <citation type="submission" date="2020-03" db="EMBL/GenBank/DDBJ databases">
        <title>Tamlana sp. nov, isolated from XXX.</title>
        <authorList>
            <person name="Cao W.R."/>
        </authorList>
    </citation>
    <scope>NUCLEOTIDE SEQUENCE [LARGE SCALE GENOMIC DNA]</scope>
    <source>
        <strain evidence="5 6">HST1-43</strain>
    </source>
</reference>
<evidence type="ECO:0000313" key="6">
    <source>
        <dbReference type="Proteomes" id="UP000760545"/>
    </source>
</evidence>
<organism evidence="5 6">
    <name type="scientific">Tamlana crocina</name>
    <dbReference type="NCBI Taxonomy" id="393006"/>
    <lineage>
        <taxon>Bacteria</taxon>
        <taxon>Pseudomonadati</taxon>
        <taxon>Bacteroidota</taxon>
        <taxon>Flavobacteriia</taxon>
        <taxon>Flavobacteriales</taxon>
        <taxon>Flavobacteriaceae</taxon>
        <taxon>Tamlana</taxon>
    </lineage>
</organism>
<evidence type="ECO:0000259" key="4">
    <source>
        <dbReference type="Pfam" id="PF09113"/>
    </source>
</evidence>
<dbReference type="EMBL" id="JAAVJS010000003">
    <property type="protein sequence ID" value="NJX14405.1"/>
    <property type="molecule type" value="Genomic_DNA"/>
</dbReference>
<dbReference type="InterPro" id="IPR008977">
    <property type="entry name" value="PHM/PNGase_F_dom_sf"/>
</dbReference>
<evidence type="ECO:0000313" key="5">
    <source>
        <dbReference type="EMBL" id="NJX14405.1"/>
    </source>
</evidence>
<dbReference type="SUPFAM" id="SSF49742">
    <property type="entry name" value="PHM/PNGase F"/>
    <property type="match status" value="2"/>
</dbReference>
<feature type="domain" description="Peptide-N-glycosidase F C-terminal" evidence="4">
    <location>
        <begin position="224"/>
        <end position="336"/>
    </location>
</feature>
<comment type="caution">
    <text evidence="5">The sequence shown here is derived from an EMBL/GenBank/DDBJ whole genome shotgun (WGS) entry which is preliminary data.</text>
</comment>
<dbReference type="Pfam" id="PF09112">
    <property type="entry name" value="N-glycanase_N"/>
    <property type="match status" value="1"/>
</dbReference>
<evidence type="ECO:0000259" key="3">
    <source>
        <dbReference type="Pfam" id="PF09112"/>
    </source>
</evidence>
<keyword evidence="2" id="KW-1133">Transmembrane helix</keyword>
<feature type="domain" description="Peptide-N-glycosidase F N-terminal" evidence="3">
    <location>
        <begin position="122"/>
        <end position="186"/>
    </location>
</feature>
<dbReference type="InterPro" id="IPR015196">
    <property type="entry name" value="PngaseF_N"/>
</dbReference>
<keyword evidence="6" id="KW-1185">Reference proteome</keyword>
<keyword evidence="1" id="KW-1015">Disulfide bond</keyword>